<dbReference type="Proteomes" id="UP000800036">
    <property type="component" value="Unassembled WGS sequence"/>
</dbReference>
<proteinExistence type="predicted"/>
<organism evidence="3 4">
    <name type="scientific">Bimuria novae-zelandiae CBS 107.79</name>
    <dbReference type="NCBI Taxonomy" id="1447943"/>
    <lineage>
        <taxon>Eukaryota</taxon>
        <taxon>Fungi</taxon>
        <taxon>Dikarya</taxon>
        <taxon>Ascomycota</taxon>
        <taxon>Pezizomycotina</taxon>
        <taxon>Dothideomycetes</taxon>
        <taxon>Pleosporomycetidae</taxon>
        <taxon>Pleosporales</taxon>
        <taxon>Massarineae</taxon>
        <taxon>Didymosphaeriaceae</taxon>
        <taxon>Bimuria</taxon>
    </lineage>
</organism>
<feature type="compositionally biased region" description="Low complexity" evidence="1">
    <location>
        <begin position="143"/>
        <end position="157"/>
    </location>
</feature>
<evidence type="ECO:0000313" key="4">
    <source>
        <dbReference type="Proteomes" id="UP000800036"/>
    </source>
</evidence>
<feature type="region of interest" description="Disordered" evidence="1">
    <location>
        <begin position="16"/>
        <end position="77"/>
    </location>
</feature>
<gene>
    <name evidence="3" type="ORF">BU23DRAFT_233683</name>
</gene>
<feature type="chain" id="PRO_5025426544" evidence="2">
    <location>
        <begin position="17"/>
        <end position="271"/>
    </location>
</feature>
<feature type="region of interest" description="Disordered" evidence="1">
    <location>
        <begin position="110"/>
        <end position="157"/>
    </location>
</feature>
<feature type="signal peptide" evidence="2">
    <location>
        <begin position="1"/>
        <end position="16"/>
    </location>
</feature>
<feature type="compositionally biased region" description="Gly residues" evidence="1">
    <location>
        <begin position="110"/>
        <end position="124"/>
    </location>
</feature>
<sequence>MRYALFGLAVAAGAAASPQNNPNEVASFVPSGVLPTDTSSSDAVATSDSTSSAASGDASATDTTSGSQVTDAPIFIPPPFSTNPGAWSSIYRSIQSAGFSWPSSAYGPGFGPWGGDGPGRGPGNHPGAPDGDHWGGSSGWGPWGSNSWGPSAWASNSAWRDGPWTQWWGGSRCPGSDWPGWTQGPWSTDAPWTSWKGCTASTTATSVVTTTVSGVQTEATQFGVQVAQADGTASTAGSGSGSGSGSVGAAIPMRTVAPALAAIGGAVAIFL</sequence>
<evidence type="ECO:0000256" key="2">
    <source>
        <dbReference type="SAM" id="SignalP"/>
    </source>
</evidence>
<keyword evidence="2" id="KW-0732">Signal</keyword>
<dbReference type="EMBL" id="ML976706">
    <property type="protein sequence ID" value="KAF1969767.1"/>
    <property type="molecule type" value="Genomic_DNA"/>
</dbReference>
<evidence type="ECO:0000256" key="1">
    <source>
        <dbReference type="SAM" id="MobiDB-lite"/>
    </source>
</evidence>
<dbReference type="AlphaFoldDB" id="A0A6A5V8Y1"/>
<name>A0A6A5V8Y1_9PLEO</name>
<evidence type="ECO:0000313" key="3">
    <source>
        <dbReference type="EMBL" id="KAF1969767.1"/>
    </source>
</evidence>
<protein>
    <submittedName>
        <fullName evidence="3">Uncharacterized protein</fullName>
    </submittedName>
</protein>
<feature type="compositionally biased region" description="Low complexity" evidence="1">
    <location>
        <begin position="36"/>
        <end position="67"/>
    </location>
</feature>
<dbReference type="OrthoDB" id="3946332at2759"/>
<keyword evidence="4" id="KW-1185">Reference proteome</keyword>
<reference evidence="3" key="1">
    <citation type="journal article" date="2020" name="Stud. Mycol.">
        <title>101 Dothideomycetes genomes: a test case for predicting lifestyles and emergence of pathogens.</title>
        <authorList>
            <person name="Haridas S."/>
            <person name="Albert R."/>
            <person name="Binder M."/>
            <person name="Bloem J."/>
            <person name="Labutti K."/>
            <person name="Salamov A."/>
            <person name="Andreopoulos B."/>
            <person name="Baker S."/>
            <person name="Barry K."/>
            <person name="Bills G."/>
            <person name="Bluhm B."/>
            <person name="Cannon C."/>
            <person name="Castanera R."/>
            <person name="Culley D."/>
            <person name="Daum C."/>
            <person name="Ezra D."/>
            <person name="Gonzalez J."/>
            <person name="Henrissat B."/>
            <person name="Kuo A."/>
            <person name="Liang C."/>
            <person name="Lipzen A."/>
            <person name="Lutzoni F."/>
            <person name="Magnuson J."/>
            <person name="Mondo S."/>
            <person name="Nolan M."/>
            <person name="Ohm R."/>
            <person name="Pangilinan J."/>
            <person name="Park H.-J."/>
            <person name="Ramirez L."/>
            <person name="Alfaro M."/>
            <person name="Sun H."/>
            <person name="Tritt A."/>
            <person name="Yoshinaga Y."/>
            <person name="Zwiers L.-H."/>
            <person name="Turgeon B."/>
            <person name="Goodwin S."/>
            <person name="Spatafora J."/>
            <person name="Crous P."/>
            <person name="Grigoriev I."/>
        </authorList>
    </citation>
    <scope>NUCLEOTIDE SEQUENCE</scope>
    <source>
        <strain evidence="3">CBS 107.79</strain>
    </source>
</reference>
<accession>A0A6A5V8Y1</accession>